<evidence type="ECO:0000313" key="3">
    <source>
        <dbReference type="EMBL" id="MBB4927828.1"/>
    </source>
</evidence>
<accession>A0A7W7R9F1</accession>
<keyword evidence="4" id="KW-1185">Reference proteome</keyword>
<feature type="transmembrane region" description="Helical" evidence="2">
    <location>
        <begin position="76"/>
        <end position="100"/>
    </location>
</feature>
<dbReference type="EMBL" id="JACHJV010000002">
    <property type="protein sequence ID" value="MBB4927828.1"/>
    <property type="molecule type" value="Genomic_DNA"/>
</dbReference>
<protein>
    <recommendedName>
        <fullName evidence="5">DUF4199 domain-containing protein</fullName>
    </recommendedName>
</protein>
<evidence type="ECO:0000256" key="1">
    <source>
        <dbReference type="SAM" id="MobiDB-lite"/>
    </source>
</evidence>
<dbReference type="Proteomes" id="UP000540506">
    <property type="component" value="Unassembled WGS sequence"/>
</dbReference>
<feature type="transmembrane region" description="Helical" evidence="2">
    <location>
        <begin position="47"/>
        <end position="64"/>
    </location>
</feature>
<dbReference type="AlphaFoldDB" id="A0A7W7R9F1"/>
<evidence type="ECO:0008006" key="5">
    <source>
        <dbReference type="Google" id="ProtNLM"/>
    </source>
</evidence>
<organism evidence="3 4">
    <name type="scientific">Kitasatospora kifunensis</name>
    <name type="common">Streptomyces kifunensis</name>
    <dbReference type="NCBI Taxonomy" id="58351"/>
    <lineage>
        <taxon>Bacteria</taxon>
        <taxon>Bacillati</taxon>
        <taxon>Actinomycetota</taxon>
        <taxon>Actinomycetes</taxon>
        <taxon>Kitasatosporales</taxon>
        <taxon>Streptomycetaceae</taxon>
        <taxon>Kitasatospora</taxon>
    </lineage>
</organism>
<feature type="transmembrane region" description="Helical" evidence="2">
    <location>
        <begin position="164"/>
        <end position="184"/>
    </location>
</feature>
<evidence type="ECO:0000256" key="2">
    <source>
        <dbReference type="SAM" id="Phobius"/>
    </source>
</evidence>
<evidence type="ECO:0000313" key="4">
    <source>
        <dbReference type="Proteomes" id="UP000540506"/>
    </source>
</evidence>
<sequence length="197" mass="20203">MDDRSHPGAQGPVTTGTDRGAGDRAGVLGIALAAVLAFALASGSWQWFSAYLGLTLLAVILSFTRPPTRTPGAGAGYARSLTAYSLVVGLCVALAAAPAMQRWAWLFPMPGTRQECVHLGDYAALQAQAALGALADHDGAALAYAQSDQSRHAVANCLASTTTLWLPVYALGAALLAALGAWLAGRADAKRAATARQ</sequence>
<feature type="region of interest" description="Disordered" evidence="1">
    <location>
        <begin position="1"/>
        <end position="20"/>
    </location>
</feature>
<dbReference type="RefSeq" id="WP_246561633.1">
    <property type="nucleotide sequence ID" value="NZ_JACHJV010000002.1"/>
</dbReference>
<comment type="caution">
    <text evidence="3">The sequence shown here is derived from an EMBL/GenBank/DDBJ whole genome shotgun (WGS) entry which is preliminary data.</text>
</comment>
<name>A0A7W7R9F1_KITKI</name>
<gene>
    <name evidence="3" type="ORF">FHR34_006923</name>
</gene>
<proteinExistence type="predicted"/>
<feature type="transmembrane region" description="Helical" evidence="2">
    <location>
        <begin position="21"/>
        <end position="41"/>
    </location>
</feature>
<reference evidence="3 4" key="1">
    <citation type="submission" date="2020-08" db="EMBL/GenBank/DDBJ databases">
        <title>Sequencing the genomes of 1000 actinobacteria strains.</title>
        <authorList>
            <person name="Klenk H.-P."/>
        </authorList>
    </citation>
    <scope>NUCLEOTIDE SEQUENCE [LARGE SCALE GENOMIC DNA]</scope>
    <source>
        <strain evidence="3 4">DSM 41654</strain>
    </source>
</reference>
<keyword evidence="2" id="KW-0472">Membrane</keyword>
<keyword evidence="2" id="KW-0812">Transmembrane</keyword>
<keyword evidence="2" id="KW-1133">Transmembrane helix</keyword>